<evidence type="ECO:0000259" key="14">
    <source>
        <dbReference type="PROSITE" id="PS50016"/>
    </source>
</evidence>
<keyword evidence="4" id="KW-0862">Zinc</keyword>
<evidence type="ECO:0000256" key="3">
    <source>
        <dbReference type="ARBA" id="ARBA00022771"/>
    </source>
</evidence>
<keyword evidence="5" id="KW-0156">Chromatin regulator</keyword>
<dbReference type="Pfam" id="PF17811">
    <property type="entry name" value="JHD"/>
    <property type="match status" value="1"/>
</dbReference>
<comment type="subcellular location">
    <subcellularLocation>
        <location evidence="1">Nucleus</location>
    </subcellularLocation>
</comment>
<evidence type="ECO:0008006" key="18">
    <source>
        <dbReference type="Google" id="ProtNLM"/>
    </source>
</evidence>
<dbReference type="InterPro" id="IPR041070">
    <property type="entry name" value="JHD"/>
</dbReference>
<evidence type="ECO:0000256" key="7">
    <source>
        <dbReference type="ARBA" id="ARBA00023002"/>
    </source>
</evidence>
<dbReference type="InterPro" id="IPR011011">
    <property type="entry name" value="Znf_FYVE_PHD"/>
</dbReference>
<evidence type="ECO:0000256" key="1">
    <source>
        <dbReference type="ARBA" id="ARBA00004123"/>
    </source>
</evidence>
<dbReference type="InterPro" id="IPR019786">
    <property type="entry name" value="Zinc_finger_PHD-type_CS"/>
</dbReference>
<dbReference type="AlphaFoldDB" id="A0ABD2WPS4"/>
<dbReference type="SUPFAM" id="SSF51197">
    <property type="entry name" value="Clavaminate synthase-like"/>
    <property type="match status" value="1"/>
</dbReference>
<evidence type="ECO:0000256" key="6">
    <source>
        <dbReference type="ARBA" id="ARBA00022964"/>
    </source>
</evidence>
<protein>
    <recommendedName>
        <fullName evidence="18">[Histone H3]-dimethyl-L-lysine(36) demethylase</fullName>
    </recommendedName>
</protein>
<dbReference type="PANTHER" id="PTHR23123">
    <property type="entry name" value="PHD/F-BOX CONTAINING PROTEIN"/>
    <property type="match status" value="1"/>
</dbReference>
<dbReference type="PROSITE" id="PS51184">
    <property type="entry name" value="JMJC"/>
    <property type="match status" value="1"/>
</dbReference>
<evidence type="ECO:0000256" key="9">
    <source>
        <dbReference type="ARBA" id="ARBA00023015"/>
    </source>
</evidence>
<dbReference type="GO" id="GO:0008270">
    <property type="term" value="F:zinc ion binding"/>
    <property type="evidence" value="ECO:0007669"/>
    <property type="project" value="UniProtKB-KW"/>
</dbReference>
<evidence type="ECO:0000256" key="4">
    <source>
        <dbReference type="ARBA" id="ARBA00022833"/>
    </source>
</evidence>
<feature type="compositionally biased region" description="Basic and acidic residues" evidence="13">
    <location>
        <begin position="847"/>
        <end position="865"/>
    </location>
</feature>
<feature type="region of interest" description="Disordered" evidence="13">
    <location>
        <begin position="899"/>
        <end position="929"/>
    </location>
</feature>
<dbReference type="PROSITE" id="PS01359">
    <property type="entry name" value="ZF_PHD_1"/>
    <property type="match status" value="1"/>
</dbReference>
<feature type="compositionally biased region" description="Basic residues" evidence="13">
    <location>
        <begin position="595"/>
        <end position="618"/>
    </location>
</feature>
<keyword evidence="8" id="KW-0408">Iron</keyword>
<proteinExistence type="predicted"/>
<dbReference type="InterPro" id="IPR050690">
    <property type="entry name" value="JHDM1_Histone_Demethylase"/>
</dbReference>
<keyword evidence="3 12" id="KW-0863">Zinc-finger</keyword>
<feature type="region of interest" description="Disordered" evidence="13">
    <location>
        <begin position="818"/>
        <end position="877"/>
    </location>
</feature>
<dbReference type="SMART" id="SM00249">
    <property type="entry name" value="PHD"/>
    <property type="match status" value="1"/>
</dbReference>
<gene>
    <name evidence="16" type="ORF">TKK_010739</name>
</gene>
<dbReference type="PROSITE" id="PS50016">
    <property type="entry name" value="ZF_PHD_2"/>
    <property type="match status" value="1"/>
</dbReference>
<keyword evidence="7" id="KW-0560">Oxidoreductase</keyword>
<reference evidence="16 17" key="1">
    <citation type="journal article" date="2024" name="bioRxiv">
        <title>A reference genome for Trichogramma kaykai: A tiny desert-dwelling parasitoid wasp with competing sex-ratio distorters.</title>
        <authorList>
            <person name="Culotta J."/>
            <person name="Lindsey A.R."/>
        </authorList>
    </citation>
    <scope>NUCLEOTIDE SEQUENCE [LARGE SCALE GENOMIC DNA]</scope>
    <source>
        <strain evidence="16 17">KSX58</strain>
    </source>
</reference>
<feature type="domain" description="JmjC" evidence="15">
    <location>
        <begin position="204"/>
        <end position="364"/>
    </location>
</feature>
<dbReference type="InterPro" id="IPR019787">
    <property type="entry name" value="Znf_PHD-finger"/>
</dbReference>
<dbReference type="InterPro" id="IPR001965">
    <property type="entry name" value="Znf_PHD"/>
</dbReference>
<dbReference type="GO" id="GO:0005634">
    <property type="term" value="C:nucleus"/>
    <property type="evidence" value="ECO:0007669"/>
    <property type="project" value="UniProtKB-SubCell"/>
</dbReference>
<dbReference type="Pfam" id="PF00628">
    <property type="entry name" value="PHD"/>
    <property type="match status" value="1"/>
</dbReference>
<feature type="compositionally biased region" description="Polar residues" evidence="13">
    <location>
        <begin position="912"/>
        <end position="929"/>
    </location>
</feature>
<keyword evidence="9" id="KW-0805">Transcription regulation</keyword>
<evidence type="ECO:0000259" key="15">
    <source>
        <dbReference type="PROSITE" id="PS51184"/>
    </source>
</evidence>
<feature type="region of interest" description="Disordered" evidence="13">
    <location>
        <begin position="458"/>
        <end position="626"/>
    </location>
</feature>
<dbReference type="GO" id="GO:0051213">
    <property type="term" value="F:dioxygenase activity"/>
    <property type="evidence" value="ECO:0007669"/>
    <property type="project" value="UniProtKB-KW"/>
</dbReference>
<evidence type="ECO:0000256" key="12">
    <source>
        <dbReference type="PROSITE-ProRule" id="PRU00146"/>
    </source>
</evidence>
<dbReference type="SMART" id="SM00558">
    <property type="entry name" value="JmjC"/>
    <property type="match status" value="1"/>
</dbReference>
<dbReference type="InterPro" id="IPR003347">
    <property type="entry name" value="JmjC_dom"/>
</dbReference>
<dbReference type="Gene3D" id="2.60.120.650">
    <property type="entry name" value="Cupin"/>
    <property type="match status" value="1"/>
</dbReference>
<name>A0ABD2WPS4_9HYME</name>
<feature type="domain" description="PHD-type" evidence="14">
    <location>
        <begin position="9"/>
        <end position="62"/>
    </location>
</feature>
<comment type="caution">
    <text evidence="16">The sequence shown here is derived from an EMBL/GenBank/DDBJ whole genome shotgun (WGS) entry which is preliminary data.</text>
</comment>
<organism evidence="16 17">
    <name type="scientific">Trichogramma kaykai</name>
    <dbReference type="NCBI Taxonomy" id="54128"/>
    <lineage>
        <taxon>Eukaryota</taxon>
        <taxon>Metazoa</taxon>
        <taxon>Ecdysozoa</taxon>
        <taxon>Arthropoda</taxon>
        <taxon>Hexapoda</taxon>
        <taxon>Insecta</taxon>
        <taxon>Pterygota</taxon>
        <taxon>Neoptera</taxon>
        <taxon>Endopterygota</taxon>
        <taxon>Hymenoptera</taxon>
        <taxon>Apocrita</taxon>
        <taxon>Proctotrupomorpha</taxon>
        <taxon>Chalcidoidea</taxon>
        <taxon>Trichogrammatidae</taxon>
        <taxon>Trichogramma</taxon>
    </lineage>
</organism>
<sequence>MDMEEPPPVSVCLCGTSTEMDPDVFMILCDICHIWYHGRCVGVTEYMSTDIDKYHCPKCDEEYGPMTMKPRINSHRHDYSEQQADSKPVQSGTPVFIRELKSRHFPKADEIIKHLKGQQLTMQYLQTNGFDVPIMVETKDGLDIVVPPPNFTLHDVAKYVGADREIDVIDVTKQSNISMKLGEFVEYYYDPNRKRILNVISLEFSSTGLSPLVEAPYIARKLDWVNYAWPRDWPADSELKKPEVQKYCLMGVKDSFTDFHIDFGGTSVWYHVLRGEKIFYLIRPTAANLQLYQQWTCSATQSETFFGDQVDNCYKCVIKQGQTMLIPTGWIHAVLTPVDSLVFGGNFIHNLNIPMQIQIYDIEKKTKTPAKFQYPGFETIHWFAAKRLLKELKDLNVENKKCPAYLLQGMKALLSILKQWNTDKDYNMLSRLQIPNTINSSRLLKDFSKEIRHAEKFLMSLNPPKPERESKRKKKKPVNKDFVDFKTVDRSSESPKAKTPAKEKLTKKQTSAKSKASSNANTLKISLPKPDPMPIDKLSPPFPEQPPLILPGSPMKKTIKTLSPKKPTPKRSGSKKGASAGNVQNVLKSPSPKKSTMKKSPTKSKNANKSKNTAKNKLKLGEEDTSKTTKVVPVVNDMYGNFSLDQGVETRKELTWQQTTSVYDFHDGSNESDYGGFTIDEAPKRKRAKAADTNPKRLKKLDPVVETATTAPKNGIEELLKASIYTQGTGTNPRLEQVLASPSTRDAIAGMLSFTAQCYSTTSHTSPVKSGRVIKKKEIEEEVVQIDDDLIENIDKVHQDDDFIYPALDVSDDDDEFGFKNKGKKEEDESWNPKARVGPLLPKTNRPAREGAKKTSVEKGLEAAAKKKSKATTTPKRIYKRKKKDTVSDVIDTVATEEEVVPGPSLPDDTNETSSLLPTEPTVSGFNPLSPSMNPFSNYKSVLTSPNRLKEVKAKLAAPIPSERKPKKGMKTVKQRLGKILKLHKMWH</sequence>
<dbReference type="GO" id="GO:0006325">
    <property type="term" value="P:chromatin organization"/>
    <property type="evidence" value="ECO:0007669"/>
    <property type="project" value="UniProtKB-KW"/>
</dbReference>
<evidence type="ECO:0000256" key="11">
    <source>
        <dbReference type="ARBA" id="ARBA00023242"/>
    </source>
</evidence>
<evidence type="ECO:0000313" key="16">
    <source>
        <dbReference type="EMBL" id="KAL3395123.1"/>
    </source>
</evidence>
<dbReference type="Proteomes" id="UP001627154">
    <property type="component" value="Unassembled WGS sequence"/>
</dbReference>
<keyword evidence="2" id="KW-0479">Metal-binding</keyword>
<keyword evidence="17" id="KW-1185">Reference proteome</keyword>
<dbReference type="EMBL" id="JBJJXI010000085">
    <property type="protein sequence ID" value="KAL3395123.1"/>
    <property type="molecule type" value="Genomic_DNA"/>
</dbReference>
<feature type="compositionally biased region" description="Low complexity" evidence="13">
    <location>
        <begin position="508"/>
        <end position="524"/>
    </location>
</feature>
<evidence type="ECO:0000256" key="2">
    <source>
        <dbReference type="ARBA" id="ARBA00022723"/>
    </source>
</evidence>
<keyword evidence="10" id="KW-0804">Transcription</keyword>
<dbReference type="SUPFAM" id="SSF57903">
    <property type="entry name" value="FYVE/PHD zinc finger"/>
    <property type="match status" value="1"/>
</dbReference>
<accession>A0ABD2WPS4</accession>
<feature type="compositionally biased region" description="Pro residues" evidence="13">
    <location>
        <begin position="540"/>
        <end position="549"/>
    </location>
</feature>
<evidence type="ECO:0000256" key="8">
    <source>
        <dbReference type="ARBA" id="ARBA00023004"/>
    </source>
</evidence>
<evidence type="ECO:0000256" key="5">
    <source>
        <dbReference type="ARBA" id="ARBA00022853"/>
    </source>
</evidence>
<keyword evidence="6" id="KW-0223">Dioxygenase</keyword>
<feature type="compositionally biased region" description="Basic and acidic residues" evidence="13">
    <location>
        <begin position="478"/>
        <end position="506"/>
    </location>
</feature>
<keyword evidence="11" id="KW-0539">Nucleus</keyword>
<evidence type="ECO:0000313" key="17">
    <source>
        <dbReference type="Proteomes" id="UP001627154"/>
    </source>
</evidence>
<dbReference type="Pfam" id="PF02373">
    <property type="entry name" value="JmjC"/>
    <property type="match status" value="1"/>
</dbReference>
<dbReference type="Gene3D" id="1.20.58.1360">
    <property type="match status" value="1"/>
</dbReference>
<evidence type="ECO:0000256" key="13">
    <source>
        <dbReference type="SAM" id="MobiDB-lite"/>
    </source>
</evidence>
<evidence type="ECO:0000256" key="10">
    <source>
        <dbReference type="ARBA" id="ARBA00023163"/>
    </source>
</evidence>